<dbReference type="EMBL" id="AMGM01000295">
    <property type="protein sequence ID" value="EKB47165.1"/>
    <property type="molecule type" value="Genomic_DNA"/>
</dbReference>
<keyword evidence="3" id="KW-1185">Reference proteome</keyword>
<feature type="region of interest" description="Disordered" evidence="1">
    <location>
        <begin position="106"/>
        <end position="184"/>
    </location>
</feature>
<dbReference type="Proteomes" id="UP000004478">
    <property type="component" value="Unassembled WGS sequence"/>
</dbReference>
<evidence type="ECO:0000313" key="3">
    <source>
        <dbReference type="Proteomes" id="UP000004478"/>
    </source>
</evidence>
<accession>K1KSM6</accession>
<organism evidence="2 3">
    <name type="scientific">Cecembia lonarensis (strain CCUG 58316 / KCTC 22772 / LW9)</name>
    <dbReference type="NCBI Taxonomy" id="1225176"/>
    <lineage>
        <taxon>Bacteria</taxon>
        <taxon>Pseudomonadati</taxon>
        <taxon>Bacteroidota</taxon>
        <taxon>Cytophagia</taxon>
        <taxon>Cytophagales</taxon>
        <taxon>Cyclobacteriaceae</taxon>
        <taxon>Cecembia</taxon>
    </lineage>
</organism>
<feature type="compositionally biased region" description="Basic and acidic residues" evidence="1">
    <location>
        <begin position="14"/>
        <end position="25"/>
    </location>
</feature>
<feature type="compositionally biased region" description="Basic and acidic residues" evidence="1">
    <location>
        <begin position="167"/>
        <end position="184"/>
    </location>
</feature>
<dbReference type="AlphaFoldDB" id="K1KSM6"/>
<feature type="compositionally biased region" description="Basic residues" evidence="1">
    <location>
        <begin position="26"/>
        <end position="36"/>
    </location>
</feature>
<gene>
    <name evidence="2" type="ORF">B879_04242</name>
</gene>
<reference evidence="2 3" key="1">
    <citation type="journal article" date="2012" name="J. Bacteriol.">
        <title>Draft Genome Sequence of Cecembia lonarensis Strain LW9T, Isolated from Lonar Lake, a Haloalkaline Lake in India.</title>
        <authorList>
            <person name="Shivaji S."/>
            <person name="Ara S."/>
            <person name="Singh A."/>
            <person name="Pinnaka A.K."/>
        </authorList>
    </citation>
    <scope>NUCLEOTIDE SEQUENCE [LARGE SCALE GENOMIC DNA]</scope>
    <source>
        <strain evidence="2 3">LW9</strain>
    </source>
</reference>
<proteinExistence type="predicted"/>
<evidence type="ECO:0000256" key="1">
    <source>
        <dbReference type="SAM" id="MobiDB-lite"/>
    </source>
</evidence>
<evidence type="ECO:0000313" key="2">
    <source>
        <dbReference type="EMBL" id="EKB47165.1"/>
    </source>
</evidence>
<comment type="caution">
    <text evidence="2">The sequence shown here is derived from an EMBL/GenBank/DDBJ whole genome shotgun (WGS) entry which is preliminary data.</text>
</comment>
<name>K1KSM6_CECL9</name>
<protein>
    <submittedName>
        <fullName evidence="2">Uncharacterized protein</fullName>
    </submittedName>
</protein>
<sequence>MSPRASPTHLGTRQRRDRDREEARTRRGAGHRRTRRSAVSGHHSGRDPLHRGRQLNPQLPGRRRQGRTDRGHHPGTEPGGRCRAETGSDHRLTAACRQALPAAVADRPDGLLHPPGLPVEGKLPSGRSSVGRGNQGRRGPERLSGQGHSIGQRCDRRSEDLTVAFHAGEDPPLRQRLADRGDPQ</sequence>
<feature type="compositionally biased region" description="Basic and acidic residues" evidence="1">
    <location>
        <begin position="66"/>
        <end position="90"/>
    </location>
</feature>
<feature type="region of interest" description="Disordered" evidence="1">
    <location>
        <begin position="1"/>
        <end position="90"/>
    </location>
</feature>